<dbReference type="WBParaSite" id="EVEC_0000187601-mRNA-1">
    <property type="protein sequence ID" value="EVEC_0000187601-mRNA-1"/>
    <property type="gene ID" value="EVEC_0000187601"/>
</dbReference>
<dbReference type="AlphaFoldDB" id="A0A0N4UWK2"/>
<sequence length="50" mass="5724">MRVLLLMHLFPLACFSLIRVGFASSRCGNFNPLLRLIILSILVNIWLPKL</sequence>
<keyword evidence="1" id="KW-1133">Transmembrane helix</keyword>
<proteinExistence type="predicted"/>
<keyword evidence="1" id="KW-0472">Membrane</keyword>
<name>A0A0N4UWK2_ENTVE</name>
<evidence type="ECO:0000313" key="2">
    <source>
        <dbReference type="EMBL" id="VDD86441.1"/>
    </source>
</evidence>
<evidence type="ECO:0000313" key="3">
    <source>
        <dbReference type="Proteomes" id="UP000274131"/>
    </source>
</evidence>
<keyword evidence="3" id="KW-1185">Reference proteome</keyword>
<feature type="transmembrane region" description="Helical" evidence="1">
    <location>
        <begin position="33"/>
        <end position="48"/>
    </location>
</feature>
<gene>
    <name evidence="2" type="ORF">EVEC_LOCUS1584</name>
</gene>
<protein>
    <submittedName>
        <fullName evidence="4">7TM_GPCR_Srx domain-containing protein</fullName>
    </submittedName>
</protein>
<dbReference type="Proteomes" id="UP000274131">
    <property type="component" value="Unassembled WGS sequence"/>
</dbReference>
<reference evidence="4" key="1">
    <citation type="submission" date="2017-02" db="UniProtKB">
        <authorList>
            <consortium name="WormBaseParasite"/>
        </authorList>
    </citation>
    <scope>IDENTIFICATION</scope>
</reference>
<organism evidence="4">
    <name type="scientific">Enterobius vermicularis</name>
    <name type="common">Human pinworm</name>
    <dbReference type="NCBI Taxonomy" id="51028"/>
    <lineage>
        <taxon>Eukaryota</taxon>
        <taxon>Metazoa</taxon>
        <taxon>Ecdysozoa</taxon>
        <taxon>Nematoda</taxon>
        <taxon>Chromadorea</taxon>
        <taxon>Rhabditida</taxon>
        <taxon>Spirurina</taxon>
        <taxon>Oxyuridomorpha</taxon>
        <taxon>Oxyuroidea</taxon>
        <taxon>Oxyuridae</taxon>
        <taxon>Enterobius</taxon>
    </lineage>
</organism>
<evidence type="ECO:0000256" key="1">
    <source>
        <dbReference type="SAM" id="Phobius"/>
    </source>
</evidence>
<keyword evidence="1" id="KW-0812">Transmembrane</keyword>
<dbReference type="EMBL" id="UXUI01007234">
    <property type="protein sequence ID" value="VDD86441.1"/>
    <property type="molecule type" value="Genomic_DNA"/>
</dbReference>
<reference evidence="2 3" key="2">
    <citation type="submission" date="2018-10" db="EMBL/GenBank/DDBJ databases">
        <authorList>
            <consortium name="Pathogen Informatics"/>
        </authorList>
    </citation>
    <scope>NUCLEOTIDE SEQUENCE [LARGE SCALE GENOMIC DNA]</scope>
</reference>
<evidence type="ECO:0000313" key="4">
    <source>
        <dbReference type="WBParaSite" id="EVEC_0000187601-mRNA-1"/>
    </source>
</evidence>
<accession>A0A0N4UWK2</accession>